<reference evidence="2" key="2">
    <citation type="submission" date="2017-11" db="EMBL/GenBank/DDBJ databases">
        <title>Coralsnake Venomics: Analyses of Venom Gland Transcriptomes and Proteomes of Six Brazilian Taxa.</title>
        <authorList>
            <person name="Aird S.D."/>
            <person name="Jorge da Silva N."/>
            <person name="Qiu L."/>
            <person name="Villar-Briones A."/>
            <person name="Aparecida-Saddi V."/>
            <person name="Campos-Telles M.P."/>
            <person name="Grau M."/>
            <person name="Mikheyev A.S."/>
        </authorList>
    </citation>
    <scope>NUCLEOTIDE SEQUENCE</scope>
    <source>
        <tissue evidence="2">Venom_gland</tissue>
    </source>
</reference>
<name>A0A2D4LMU9_9SAUR</name>
<reference evidence="2" key="1">
    <citation type="submission" date="2017-07" db="EMBL/GenBank/DDBJ databases">
        <authorList>
            <person name="Mikheyev A."/>
            <person name="Grau M."/>
        </authorList>
    </citation>
    <scope>NUCLEOTIDE SEQUENCE</scope>
    <source>
        <tissue evidence="2">Venom_gland</tissue>
    </source>
</reference>
<keyword evidence="1" id="KW-0472">Membrane</keyword>
<evidence type="ECO:0000256" key="1">
    <source>
        <dbReference type="SAM" id="Phobius"/>
    </source>
</evidence>
<feature type="transmembrane region" description="Helical" evidence="1">
    <location>
        <begin position="69"/>
        <end position="91"/>
    </location>
</feature>
<proteinExistence type="predicted"/>
<accession>A0A2D4LMU9</accession>
<evidence type="ECO:0000313" key="2">
    <source>
        <dbReference type="EMBL" id="LAB22073.1"/>
    </source>
</evidence>
<keyword evidence="1" id="KW-1133">Transmembrane helix</keyword>
<protein>
    <submittedName>
        <fullName evidence="2">Uncharacterized protein</fullName>
    </submittedName>
</protein>
<dbReference type="EMBL" id="IACM01025240">
    <property type="protein sequence ID" value="LAB22073.1"/>
    <property type="molecule type" value="Transcribed_RNA"/>
</dbReference>
<keyword evidence="1" id="KW-0812">Transmembrane</keyword>
<sequence length="111" mass="12030">MRPSRAVKAALNVTEPPIALRVISATASPTPQNFASSSMPSSLMTVLSTSKQTASALRKISFISMIEDILLGTFSMVVSFEILDVSASYLLTGAKRRIREVLQSHRCKSTK</sequence>
<dbReference type="AlphaFoldDB" id="A0A2D4LMU9"/>
<organism evidence="2">
    <name type="scientific">Micrurus spixii</name>
    <name type="common">Amazon coral snake</name>
    <dbReference type="NCBI Taxonomy" id="129469"/>
    <lineage>
        <taxon>Eukaryota</taxon>
        <taxon>Metazoa</taxon>
        <taxon>Chordata</taxon>
        <taxon>Craniata</taxon>
        <taxon>Vertebrata</taxon>
        <taxon>Euteleostomi</taxon>
        <taxon>Lepidosauria</taxon>
        <taxon>Squamata</taxon>
        <taxon>Bifurcata</taxon>
        <taxon>Unidentata</taxon>
        <taxon>Episquamata</taxon>
        <taxon>Toxicofera</taxon>
        <taxon>Serpentes</taxon>
        <taxon>Colubroidea</taxon>
        <taxon>Elapidae</taxon>
        <taxon>Elapinae</taxon>
        <taxon>Micrurus</taxon>
    </lineage>
</organism>